<dbReference type="EMBL" id="HBIB01036785">
    <property type="protein sequence ID" value="CAE0261640.1"/>
    <property type="molecule type" value="Transcribed_RNA"/>
</dbReference>
<dbReference type="PANTHER" id="PTHR14949">
    <property type="entry name" value="EGF-LIKE-DOMAIN, MULTIPLE 7, 8"/>
    <property type="match status" value="1"/>
</dbReference>
<dbReference type="Gene3D" id="3.10.250.10">
    <property type="entry name" value="SRCR-like domain"/>
    <property type="match status" value="1"/>
</dbReference>
<evidence type="ECO:0000256" key="3">
    <source>
        <dbReference type="PROSITE-ProRule" id="PRU00076"/>
    </source>
</evidence>
<dbReference type="PROSITE" id="PS01186">
    <property type="entry name" value="EGF_2"/>
    <property type="match status" value="1"/>
</dbReference>
<keyword evidence="3" id="KW-0245">EGF-like domain</keyword>
<dbReference type="EMBL" id="HBIB01036784">
    <property type="protein sequence ID" value="CAE0261639.1"/>
    <property type="molecule type" value="Transcribed_RNA"/>
</dbReference>
<reference evidence="7" key="1">
    <citation type="submission" date="2021-01" db="EMBL/GenBank/DDBJ databases">
        <authorList>
            <person name="Corre E."/>
            <person name="Pelletier E."/>
            <person name="Niang G."/>
            <person name="Scheremetjew M."/>
            <person name="Finn R."/>
            <person name="Kale V."/>
            <person name="Holt S."/>
            <person name="Cochrane G."/>
            <person name="Meng A."/>
            <person name="Brown T."/>
            <person name="Cohen L."/>
        </authorList>
    </citation>
    <scope>NUCLEOTIDE SEQUENCE</scope>
    <source>
        <strain evidence="7">NIES-2562</strain>
    </source>
</reference>
<dbReference type="GO" id="GO:0016020">
    <property type="term" value="C:membrane"/>
    <property type="evidence" value="ECO:0007669"/>
    <property type="project" value="InterPro"/>
</dbReference>
<dbReference type="PANTHER" id="PTHR14949:SF56">
    <property type="entry name" value="EGF-LIKE-DOMAIN, MULTIPLE 7"/>
    <property type="match status" value="1"/>
</dbReference>
<sequence length="1105" mass="120775">MSSINRTVHFESDFMNALQPVGEMQCQGLAIVINKYSSQTGVICSSGFTHTDADILCREAGFEEGAESYFFDNRFKSNTSEKLSYVFGQPSCLGLEASIYDCPGMTKTHACHSTDSPVSVVCKPCSIHPSSPPSPVCENGGLPTGGGRCNCPSGFAGVRCEQRQCATACHNGGECTEIGTCSCQEGYFGRDCTEVRPNLVIDGPAKFVLNRDPRSPFLLSPAETHHTSEYICSGVPYKKKHDGNSAFPYILPVDTPLEGHHSADTENEAAHICSSLFDSHNISYLIEWELAEIPGFFNMIDVNDTISNTMDYYGCDFTLTDVCIVPLPHLFCGPCVDVHKLEVGDYIAQPMLHTNVSASACNYHGQKTSDSSCSCDSGWQGSDCSFPVMAVDCPTGSSPLFPPNLCRCYMGTVIRAGEDQCLDFTLPLRFSLPALAEVLHPANTEVTTFLLGVPEVYNPYTVEVAAVAKTLNTAALCLSMGLEPVDLLLSFDGELRSTQRELESYLKQARYNQKATDLFQTDFEYYSTPTTHSLQNVMCANFSADEGLIGEGRAICSGRGKVVIPTPPVTSSSGALVLSCACDTHFLGATCEYADDPTTVWQTNLANASNALVQTVVSPIPTKWDRRGGQLIWQSRPSSSSSVNVCSPSLLNYYFLGRVSYAYSPRWKESMQSSFMALSEANELFSDVYYSACADQGLDLLSVQLELADPALFSASTNVYDCSASSTSLAEDCVISHSTEVTLLASVQCSCGDNYVSTLPLPRSTCVGSSTNSSDICSDHGLCVLDEAKKTGVCECRKGWTGAYCDTCGERWKGYLCDTCAMGWAGPECNRCALGWAGTQCNTCALGWTGSRCDKCALGWTGTRCNTCALGWRGSRCDTCDYGWAGAQCDICEPGITGSTCSTSASVIAVMSGSVCAEDLRTTSSYLSFSQSSPLFSTRYMNTRVRKLEQVSYSSSSGSPRLRIEYDFERSDLTLYSIFDQARRYGLRVKMTARVYNTWGTLTETTTKWVNWRFSNGMGYPPSYSYYSYYYQYLSADSGVWGFHTNSYYNVDGNYYWGCLSNVRWSGYNSYGIENCESYDRYTCSTLYLGSSTTSHYRSVIYIAE</sequence>
<organism evidence="7">
    <name type="scientific">Palpitomonas bilix</name>
    <dbReference type="NCBI Taxonomy" id="652834"/>
    <lineage>
        <taxon>Eukaryota</taxon>
        <taxon>Eukaryota incertae sedis</taxon>
    </lineage>
</organism>
<dbReference type="Gene3D" id="2.10.25.10">
    <property type="entry name" value="Laminin"/>
    <property type="match status" value="3"/>
</dbReference>
<proteinExistence type="predicted"/>
<dbReference type="InterPro" id="IPR000742">
    <property type="entry name" value="EGF"/>
</dbReference>
<dbReference type="PROSITE" id="PS01248">
    <property type="entry name" value="EGF_LAM_1"/>
    <property type="match status" value="4"/>
</dbReference>
<dbReference type="PROSITE" id="PS50287">
    <property type="entry name" value="SRCR_2"/>
    <property type="match status" value="1"/>
</dbReference>
<feature type="disulfide bond" evidence="3">
    <location>
        <begin position="796"/>
        <end position="805"/>
    </location>
</feature>
<feature type="disulfide bond" evidence="3">
    <location>
        <begin position="183"/>
        <end position="192"/>
    </location>
</feature>
<dbReference type="SUPFAM" id="SSF56487">
    <property type="entry name" value="SRCR-like"/>
    <property type="match status" value="1"/>
</dbReference>
<feature type="disulfide bond" evidence="3">
    <location>
        <begin position="165"/>
        <end position="175"/>
    </location>
</feature>
<dbReference type="SMART" id="SM00202">
    <property type="entry name" value="SR"/>
    <property type="match status" value="1"/>
</dbReference>
<dbReference type="SMART" id="SM00181">
    <property type="entry name" value="EGF"/>
    <property type="match status" value="6"/>
</dbReference>
<feature type="domain" description="EGF-like" evidence="4">
    <location>
        <begin position="767"/>
        <end position="806"/>
    </location>
</feature>
<dbReference type="InterPro" id="IPR002049">
    <property type="entry name" value="LE_dom"/>
</dbReference>
<keyword evidence="1" id="KW-0732">Signal</keyword>
<gene>
    <name evidence="6" type="ORF">PBIL07802_LOCUS23932</name>
    <name evidence="7" type="ORF">PBIL07802_LOCUS23933</name>
</gene>
<dbReference type="AlphaFoldDB" id="A0A7S3DLE2"/>
<feature type="disulfide bond" evidence="3">
    <location>
        <begin position="777"/>
        <end position="794"/>
    </location>
</feature>
<accession>A0A7S3DLE2</accession>
<dbReference type="Pfam" id="PF00530">
    <property type="entry name" value="SRCR"/>
    <property type="match status" value="1"/>
</dbReference>
<comment type="caution">
    <text evidence="3">Lacks conserved residue(s) required for the propagation of feature annotation.</text>
</comment>
<evidence type="ECO:0000259" key="4">
    <source>
        <dbReference type="PROSITE" id="PS50026"/>
    </source>
</evidence>
<evidence type="ECO:0000313" key="6">
    <source>
        <dbReference type="EMBL" id="CAE0261639.1"/>
    </source>
</evidence>
<dbReference type="PROSITE" id="PS50026">
    <property type="entry name" value="EGF_3"/>
    <property type="match status" value="2"/>
</dbReference>
<name>A0A7S3DLE2_9EUKA</name>
<dbReference type="Pfam" id="PF00053">
    <property type="entry name" value="EGF_laminin"/>
    <property type="match status" value="1"/>
</dbReference>
<evidence type="ECO:0000256" key="2">
    <source>
        <dbReference type="ARBA" id="ARBA00023157"/>
    </source>
</evidence>
<feature type="domain" description="SRCR" evidence="5">
    <location>
        <begin position="22"/>
        <end position="123"/>
    </location>
</feature>
<evidence type="ECO:0000259" key="5">
    <source>
        <dbReference type="PROSITE" id="PS50287"/>
    </source>
</evidence>
<protein>
    <submittedName>
        <fullName evidence="7">Uncharacterized protein</fullName>
    </submittedName>
</protein>
<evidence type="ECO:0000256" key="1">
    <source>
        <dbReference type="ARBA" id="ARBA00022729"/>
    </source>
</evidence>
<dbReference type="PROSITE" id="PS00022">
    <property type="entry name" value="EGF_1"/>
    <property type="match status" value="2"/>
</dbReference>
<keyword evidence="2 3" id="KW-1015">Disulfide bond</keyword>
<evidence type="ECO:0000313" key="7">
    <source>
        <dbReference type="EMBL" id="CAE0261640.1"/>
    </source>
</evidence>
<dbReference type="InterPro" id="IPR001190">
    <property type="entry name" value="SRCR"/>
</dbReference>
<feature type="domain" description="EGF-like" evidence="4">
    <location>
        <begin position="161"/>
        <end position="193"/>
    </location>
</feature>
<dbReference type="InterPro" id="IPR036772">
    <property type="entry name" value="SRCR-like_dom_sf"/>
</dbReference>
<dbReference type="InterPro" id="IPR050969">
    <property type="entry name" value="Dev_Signal_Modulators"/>
</dbReference>